<dbReference type="Pfam" id="PF12796">
    <property type="entry name" value="Ank_2"/>
    <property type="match status" value="1"/>
</dbReference>
<dbReference type="InterPro" id="IPR002110">
    <property type="entry name" value="Ankyrin_rpt"/>
</dbReference>
<dbReference type="Gene3D" id="3.90.215.10">
    <property type="entry name" value="Gamma Fibrinogen, chain A, domain 1"/>
    <property type="match status" value="1"/>
</dbReference>
<organism evidence="5 6">
    <name type="scientific">Stylophora pistillata</name>
    <name type="common">Smooth cauliflower coral</name>
    <dbReference type="NCBI Taxonomy" id="50429"/>
    <lineage>
        <taxon>Eukaryota</taxon>
        <taxon>Metazoa</taxon>
        <taxon>Cnidaria</taxon>
        <taxon>Anthozoa</taxon>
        <taxon>Hexacorallia</taxon>
        <taxon>Scleractinia</taxon>
        <taxon>Astrocoeniina</taxon>
        <taxon>Pocilloporidae</taxon>
        <taxon>Stylophora</taxon>
    </lineage>
</organism>
<evidence type="ECO:0000259" key="4">
    <source>
        <dbReference type="PROSITE" id="PS51406"/>
    </source>
</evidence>
<dbReference type="InterPro" id="IPR014716">
    <property type="entry name" value="Fibrinogen_a/b/g_C_1"/>
</dbReference>
<dbReference type="SMART" id="SM00186">
    <property type="entry name" value="FBG"/>
    <property type="match status" value="1"/>
</dbReference>
<dbReference type="PANTHER" id="PTHR19143">
    <property type="entry name" value="FIBRINOGEN/TENASCIN/ANGIOPOEITIN"/>
    <property type="match status" value="1"/>
</dbReference>
<name>A0A2B4S291_STYPI</name>
<accession>A0A2B4S291</accession>
<dbReference type="GO" id="GO:0005615">
    <property type="term" value="C:extracellular space"/>
    <property type="evidence" value="ECO:0007669"/>
    <property type="project" value="TreeGrafter"/>
</dbReference>
<dbReference type="InterPro" id="IPR036770">
    <property type="entry name" value="Ankyrin_rpt-contain_sf"/>
</dbReference>
<dbReference type="PROSITE" id="PS00514">
    <property type="entry name" value="FIBRINOGEN_C_1"/>
    <property type="match status" value="1"/>
</dbReference>
<protein>
    <submittedName>
        <fullName evidence="5">Angiopoietin-related protein 7</fullName>
    </submittedName>
</protein>
<reference evidence="6" key="1">
    <citation type="journal article" date="2017" name="bioRxiv">
        <title>Comparative analysis of the genomes of Stylophora pistillata and Acropora digitifera provides evidence for extensive differences between species of corals.</title>
        <authorList>
            <person name="Voolstra C.R."/>
            <person name="Li Y."/>
            <person name="Liew Y.J."/>
            <person name="Baumgarten S."/>
            <person name="Zoccola D."/>
            <person name="Flot J.-F."/>
            <person name="Tambutte S."/>
            <person name="Allemand D."/>
            <person name="Aranda M."/>
        </authorList>
    </citation>
    <scope>NUCLEOTIDE SEQUENCE [LARGE SCALE GENOMIC DNA]</scope>
</reference>
<keyword evidence="1" id="KW-1015">Disulfide bond</keyword>
<feature type="compositionally biased region" description="Polar residues" evidence="3">
    <location>
        <begin position="431"/>
        <end position="443"/>
    </location>
</feature>
<comment type="caution">
    <text evidence="5">The sequence shown here is derived from an EMBL/GenBank/DDBJ whole genome shotgun (WGS) entry which is preliminary data.</text>
</comment>
<feature type="domain" description="Fibrinogen C-terminal" evidence="4">
    <location>
        <begin position="1"/>
        <end position="138"/>
    </location>
</feature>
<evidence type="ECO:0000256" key="2">
    <source>
        <dbReference type="PROSITE-ProRule" id="PRU00023"/>
    </source>
</evidence>
<feature type="region of interest" description="Disordered" evidence="3">
    <location>
        <begin position="621"/>
        <end position="651"/>
    </location>
</feature>
<feature type="compositionally biased region" description="Low complexity" evidence="3">
    <location>
        <begin position="451"/>
        <end position="463"/>
    </location>
</feature>
<dbReference type="InterPro" id="IPR002181">
    <property type="entry name" value="Fibrinogen_a/b/g_C_dom"/>
</dbReference>
<dbReference type="SUPFAM" id="SSF56496">
    <property type="entry name" value="Fibrinogen C-terminal domain-like"/>
    <property type="match status" value="1"/>
</dbReference>
<dbReference type="PROSITE" id="PS50088">
    <property type="entry name" value="ANK_REPEAT"/>
    <property type="match status" value="1"/>
</dbReference>
<dbReference type="Proteomes" id="UP000225706">
    <property type="component" value="Unassembled WGS sequence"/>
</dbReference>
<feature type="repeat" description="ANK" evidence="2">
    <location>
        <begin position="265"/>
        <end position="301"/>
    </location>
</feature>
<feature type="compositionally biased region" description="Polar residues" evidence="3">
    <location>
        <begin position="384"/>
        <end position="415"/>
    </location>
</feature>
<dbReference type="SMART" id="SM00248">
    <property type="entry name" value="ANK"/>
    <property type="match status" value="5"/>
</dbReference>
<dbReference type="Pfam" id="PF00023">
    <property type="entry name" value="Ank"/>
    <property type="match status" value="1"/>
</dbReference>
<evidence type="ECO:0000256" key="1">
    <source>
        <dbReference type="ARBA" id="ARBA00023157"/>
    </source>
</evidence>
<evidence type="ECO:0000313" key="6">
    <source>
        <dbReference type="Proteomes" id="UP000225706"/>
    </source>
</evidence>
<dbReference type="AlphaFoldDB" id="A0A2B4S291"/>
<dbReference type="OrthoDB" id="5406014at2759"/>
<dbReference type="InterPro" id="IPR036056">
    <property type="entry name" value="Fibrinogen-like_C"/>
</dbReference>
<sequence>MDKIHRLTKTKSRLRVELEDTQGKTAYAEYDMFSVSSERNKYRLGLGKYSGTAGDSLSYHRNMAFSIKDRNNDNGSVGSCAVGSNSGWWFNGCVRASLNGYYYHGPHTSAECRGINWLTWKGPKYSAERAEMKVINSHSSLLCALENTAIVQDKKSNLTMLLEAVSRGRLYQVKFLLESFTEDVNKVDENRQTALMKAIFLPDTMHRTCYKIVKILLDHKARVNVADREGRTALMWACIRGQENVVRKILDASILDLDLNGGDKYGNTALFYAAASGQVNTVKRLVTAIKRFGLDIDKKNAQGMTPILEATKRGHDECAQVLMTEGKASLTIRDPETFLNTKEWAEKRSLTNLSELIARRSPSPQMAVQNVENDLELHEVISSASDLENENNQRNLANESGNGNEQAARSPQQRRGSLLNHEKIKGPIDTLPSSRQGRNTPLITENKKEGSVSSRSSTPTVSLTRRKSELFDKTKIGKAAITAKSEMCRLLSLYGIQHSESYRQSFDPILLPPSGYWPDPLAHLRDNTSFVGDDYLESSFLDLLRPRGSGRRRSSAFPGAPDMGRRGSSVAGRKGSIMPNGSGAGMGKRGSLAPSLMSMGVSKNFLETPGLLTSRRTTLSANNARGTTSLSPFDRRGSLMPRGSQQTRPTLPRRTTTHITVGLGQIQESQN</sequence>
<evidence type="ECO:0000313" key="5">
    <source>
        <dbReference type="EMBL" id="PFX23163.1"/>
    </source>
</evidence>
<keyword evidence="2" id="KW-0040">ANK repeat</keyword>
<feature type="region of interest" description="Disordered" evidence="3">
    <location>
        <begin position="384"/>
        <end position="464"/>
    </location>
</feature>
<dbReference type="Gene3D" id="1.25.40.20">
    <property type="entry name" value="Ankyrin repeat-containing domain"/>
    <property type="match status" value="1"/>
</dbReference>
<feature type="compositionally biased region" description="Polar residues" evidence="3">
    <location>
        <begin position="621"/>
        <end position="631"/>
    </location>
</feature>
<keyword evidence="6" id="KW-1185">Reference proteome</keyword>
<dbReference type="EMBL" id="LSMT01000216">
    <property type="protein sequence ID" value="PFX23163.1"/>
    <property type="molecule type" value="Genomic_DNA"/>
</dbReference>
<proteinExistence type="predicted"/>
<gene>
    <name evidence="5" type="primary">Angptl7</name>
    <name evidence="5" type="ORF">AWC38_SpisGene12308</name>
</gene>
<dbReference type="Pfam" id="PF00147">
    <property type="entry name" value="Fibrinogen_C"/>
    <property type="match status" value="1"/>
</dbReference>
<dbReference type="InterPro" id="IPR050373">
    <property type="entry name" value="Fibrinogen_C-term_domain"/>
</dbReference>
<feature type="region of interest" description="Disordered" evidence="3">
    <location>
        <begin position="547"/>
        <end position="590"/>
    </location>
</feature>
<dbReference type="InterPro" id="IPR020837">
    <property type="entry name" value="Fibrinogen_CS"/>
</dbReference>
<dbReference type="PROSITE" id="PS51406">
    <property type="entry name" value="FIBRINOGEN_C_2"/>
    <property type="match status" value="1"/>
</dbReference>
<evidence type="ECO:0000256" key="3">
    <source>
        <dbReference type="SAM" id="MobiDB-lite"/>
    </source>
</evidence>
<dbReference type="SUPFAM" id="SSF48403">
    <property type="entry name" value="Ankyrin repeat"/>
    <property type="match status" value="1"/>
</dbReference>